<dbReference type="EMBL" id="JAATJH010000004">
    <property type="protein sequence ID" value="NJC27235.1"/>
    <property type="molecule type" value="Genomic_DNA"/>
</dbReference>
<protein>
    <submittedName>
        <fullName evidence="1">Uncharacterized protein</fullName>
    </submittedName>
</protein>
<evidence type="ECO:0000313" key="1">
    <source>
        <dbReference type="EMBL" id="NJC27235.1"/>
    </source>
</evidence>
<name>A0ABX0XD68_9BACT</name>
<proteinExistence type="predicted"/>
<dbReference type="RefSeq" id="WP_168038131.1">
    <property type="nucleotide sequence ID" value="NZ_JAATJH010000004.1"/>
</dbReference>
<reference evidence="1 2" key="1">
    <citation type="submission" date="2020-03" db="EMBL/GenBank/DDBJ databases">
        <title>Genomic Encyclopedia of Type Strains, Phase IV (KMG-IV): sequencing the most valuable type-strain genomes for metagenomic binning, comparative biology and taxonomic classification.</title>
        <authorList>
            <person name="Goeker M."/>
        </authorList>
    </citation>
    <scope>NUCLEOTIDE SEQUENCE [LARGE SCALE GENOMIC DNA]</scope>
    <source>
        <strain evidence="1 2">DSM 105096</strain>
    </source>
</reference>
<keyword evidence="2" id="KW-1185">Reference proteome</keyword>
<comment type="caution">
    <text evidence="1">The sequence shown here is derived from an EMBL/GenBank/DDBJ whole genome shotgun (WGS) entry which is preliminary data.</text>
</comment>
<dbReference type="Proteomes" id="UP000770785">
    <property type="component" value="Unassembled WGS sequence"/>
</dbReference>
<evidence type="ECO:0000313" key="2">
    <source>
        <dbReference type="Proteomes" id="UP000770785"/>
    </source>
</evidence>
<sequence length="45" mass="5258">MTLRKILEVILIFVRIVGADTLTDSYQKVDFALRTGRKLEITFSW</sequence>
<organism evidence="1 2">
    <name type="scientific">Neolewinella antarctica</name>
    <dbReference type="NCBI Taxonomy" id="442734"/>
    <lineage>
        <taxon>Bacteria</taxon>
        <taxon>Pseudomonadati</taxon>
        <taxon>Bacteroidota</taxon>
        <taxon>Saprospiria</taxon>
        <taxon>Saprospirales</taxon>
        <taxon>Lewinellaceae</taxon>
        <taxon>Neolewinella</taxon>
    </lineage>
</organism>
<gene>
    <name evidence="1" type="ORF">GGR27_002748</name>
</gene>
<accession>A0ABX0XD68</accession>